<evidence type="ECO:0000256" key="1">
    <source>
        <dbReference type="SAM" id="Phobius"/>
    </source>
</evidence>
<comment type="caution">
    <text evidence="2">The sequence shown here is derived from an EMBL/GenBank/DDBJ whole genome shotgun (WGS) entry which is preliminary data.</text>
</comment>
<keyword evidence="3" id="KW-1185">Reference proteome</keyword>
<evidence type="ECO:0000313" key="3">
    <source>
        <dbReference type="Proteomes" id="UP000639775"/>
    </source>
</evidence>
<feature type="transmembrane region" description="Helical" evidence="1">
    <location>
        <begin position="34"/>
        <end position="56"/>
    </location>
</feature>
<keyword evidence="1" id="KW-0812">Transmembrane</keyword>
<reference evidence="2" key="1">
    <citation type="submission" date="2020-03" db="EMBL/GenBank/DDBJ databases">
        <title>Roseovarius gahaiensis sp. nov., isolated from Gahai Saline Lake, China.</title>
        <authorList>
            <person name="Sun X."/>
        </authorList>
    </citation>
    <scope>NUCLEOTIDE SEQUENCE</scope>
    <source>
        <strain evidence="2">GH877</strain>
    </source>
</reference>
<keyword evidence="1" id="KW-1133">Transmembrane helix</keyword>
<protein>
    <submittedName>
        <fullName evidence="2">Uncharacterized protein</fullName>
    </submittedName>
</protein>
<feature type="transmembrane region" description="Helical" evidence="1">
    <location>
        <begin position="62"/>
        <end position="83"/>
    </location>
</feature>
<gene>
    <name evidence="2" type="ORF">HAT86_13245</name>
</gene>
<accession>A0A967BFF8</accession>
<dbReference type="Proteomes" id="UP000639775">
    <property type="component" value="Unassembled WGS sequence"/>
</dbReference>
<feature type="transmembrane region" description="Helical" evidence="1">
    <location>
        <begin position="6"/>
        <end position="22"/>
    </location>
</feature>
<feature type="transmembrane region" description="Helical" evidence="1">
    <location>
        <begin position="95"/>
        <end position="114"/>
    </location>
</feature>
<dbReference type="AlphaFoldDB" id="A0A967BFF8"/>
<name>A0A967BFF8_9RHOB</name>
<keyword evidence="1" id="KW-0472">Membrane</keyword>
<organism evidence="2 3">
    <name type="scientific">Roseovarius gahaiensis</name>
    <dbReference type="NCBI Taxonomy" id="2716691"/>
    <lineage>
        <taxon>Bacteria</taxon>
        <taxon>Pseudomonadati</taxon>
        <taxon>Pseudomonadota</taxon>
        <taxon>Alphaproteobacteria</taxon>
        <taxon>Rhodobacterales</taxon>
        <taxon>Roseobacteraceae</taxon>
        <taxon>Roseovarius</taxon>
    </lineage>
</organism>
<proteinExistence type="predicted"/>
<sequence>MTLLAMFVVVFLAGPFVFWILARRAPSRANVTGLWVIAAVALMLAFAVRWSGFWAYGVPPEVLALVGLWLAWIAVLALCALAVRARVQSPLIVRWTGAVGAMATTLPWFGLYAAQMMSE</sequence>
<evidence type="ECO:0000313" key="2">
    <source>
        <dbReference type="EMBL" id="NHQ75419.1"/>
    </source>
</evidence>
<dbReference type="EMBL" id="JAAORB010000033">
    <property type="protein sequence ID" value="NHQ75419.1"/>
    <property type="molecule type" value="Genomic_DNA"/>
</dbReference>
<dbReference type="RefSeq" id="WP_167198629.1">
    <property type="nucleotide sequence ID" value="NZ_JAAORB010000033.1"/>
</dbReference>